<accession>A0A4S1XAD9</accession>
<dbReference type="SFLD" id="SFLDG01067">
    <property type="entry name" value="SPASM/twitch_domain_containing"/>
    <property type="match status" value="1"/>
</dbReference>
<evidence type="ECO:0000256" key="4">
    <source>
        <dbReference type="ARBA" id="ARBA00022723"/>
    </source>
</evidence>
<dbReference type="InterPro" id="IPR023885">
    <property type="entry name" value="4Fe4S-binding_SPASM_dom"/>
</dbReference>
<keyword evidence="4" id="KW-0479">Metal-binding</keyword>
<dbReference type="NCBIfam" id="TIGR04085">
    <property type="entry name" value="rSAM_more_4Fe4S"/>
    <property type="match status" value="1"/>
</dbReference>
<comment type="caution">
    <text evidence="8">The sequence shown here is derived from an EMBL/GenBank/DDBJ whole genome shotgun (WGS) entry which is preliminary data.</text>
</comment>
<keyword evidence="9" id="KW-1185">Reference proteome</keyword>
<keyword evidence="5" id="KW-0408">Iron</keyword>
<dbReference type="Pfam" id="PF04055">
    <property type="entry name" value="Radical_SAM"/>
    <property type="match status" value="1"/>
</dbReference>
<protein>
    <submittedName>
        <fullName evidence="8">Radical SAM protein</fullName>
    </submittedName>
</protein>
<evidence type="ECO:0000313" key="9">
    <source>
        <dbReference type="Proteomes" id="UP000306147"/>
    </source>
</evidence>
<dbReference type="SFLD" id="SFLDS00029">
    <property type="entry name" value="Radical_SAM"/>
    <property type="match status" value="1"/>
</dbReference>
<dbReference type="SUPFAM" id="SSF102114">
    <property type="entry name" value="Radical SAM enzymes"/>
    <property type="match status" value="1"/>
</dbReference>
<sequence length="496" mass="55136">MRIRDNVFERSPLDSISGPVPNDAVLDGAQSAPVQARWKPSRFNVQATTAEGWLLLWNTYTGAMNAFRPAKRETILGLISRKGTAGSGGISGYFAQRGYLVPAEADELRRVQYAFGQENHRSDRLELILLPSEDCNFRCTYCYESFRRGTMRPEVREGIKKLVESRAGSLRELTVGWFGGEPLYGMEAIDDLAPYFAEIAERAGIDYFSHITTNAYLLTGEVVDRLLAWRITDFQITLDGLPEDHDRHRPRRDGGTTFQTIYDNLARMSERDDEFSVVIRVNFAQSNVPGLEKFLELLRARFSGDDRFTLSFHAVGRWGGDNDANLDVCGTGEAQAVRMRLKAAARALGLRVTSGWRPGAALGTQVCYAVRPYNFIIGAHGDLMKCTVDLDKKDRNLVGKLRPDGTLDLDVDKMALWTEPAFERDTGCQSCHMLPACQGVHCPQIRMDHDKAPCPGVRRTAKREMIDYFQAKQAAEAGPGSALPGAGIETADAALR</sequence>
<evidence type="ECO:0000256" key="3">
    <source>
        <dbReference type="ARBA" id="ARBA00022691"/>
    </source>
</evidence>
<dbReference type="GO" id="GO:0051539">
    <property type="term" value="F:4 iron, 4 sulfur cluster binding"/>
    <property type="evidence" value="ECO:0007669"/>
    <property type="project" value="UniProtKB-KW"/>
</dbReference>
<dbReference type="GO" id="GO:0046872">
    <property type="term" value="F:metal ion binding"/>
    <property type="evidence" value="ECO:0007669"/>
    <property type="project" value="UniProtKB-KW"/>
</dbReference>
<dbReference type="InterPro" id="IPR013785">
    <property type="entry name" value="Aldolase_TIM"/>
</dbReference>
<keyword evidence="2" id="KW-0004">4Fe-4S</keyword>
<evidence type="ECO:0000256" key="6">
    <source>
        <dbReference type="ARBA" id="ARBA00023014"/>
    </source>
</evidence>
<organism evidence="8 9">
    <name type="scientific">Sphingomonas gei</name>
    <dbReference type="NCBI Taxonomy" id="1395960"/>
    <lineage>
        <taxon>Bacteria</taxon>
        <taxon>Pseudomonadati</taxon>
        <taxon>Pseudomonadota</taxon>
        <taxon>Alphaproteobacteria</taxon>
        <taxon>Sphingomonadales</taxon>
        <taxon>Sphingomonadaceae</taxon>
        <taxon>Sphingomonas</taxon>
    </lineage>
</organism>
<dbReference type="UniPathway" id="UPA00782"/>
<proteinExistence type="predicted"/>
<name>A0A4S1XAD9_9SPHN</name>
<dbReference type="PANTHER" id="PTHR43787:SF3">
    <property type="entry name" value="ARYLSULFATASE REGULATORY PROTEIN"/>
    <property type="match status" value="1"/>
</dbReference>
<dbReference type="OrthoDB" id="9792276at2"/>
<evidence type="ECO:0000256" key="5">
    <source>
        <dbReference type="ARBA" id="ARBA00023004"/>
    </source>
</evidence>
<evidence type="ECO:0000313" key="8">
    <source>
        <dbReference type="EMBL" id="TGX52427.1"/>
    </source>
</evidence>
<dbReference type="AlphaFoldDB" id="A0A4S1XAD9"/>
<reference evidence="8 9" key="1">
    <citation type="submission" date="2019-04" db="EMBL/GenBank/DDBJ databases">
        <title>Sphingomonas psychrotolerans sp. nov., isolated from soil in the Tianshan Mountains, Xinjiang, China.</title>
        <authorList>
            <person name="Luo Y."/>
            <person name="Sheng H."/>
        </authorList>
    </citation>
    <scope>NUCLEOTIDE SEQUENCE [LARGE SCALE GENOMIC DNA]</scope>
    <source>
        <strain evidence="8 9">ZFGT-11</strain>
    </source>
</reference>
<evidence type="ECO:0000256" key="1">
    <source>
        <dbReference type="ARBA" id="ARBA00001966"/>
    </source>
</evidence>
<evidence type="ECO:0000259" key="7">
    <source>
        <dbReference type="PROSITE" id="PS51918"/>
    </source>
</evidence>
<dbReference type="EMBL" id="SRXT01000006">
    <property type="protein sequence ID" value="TGX52427.1"/>
    <property type="molecule type" value="Genomic_DNA"/>
</dbReference>
<dbReference type="RefSeq" id="WP_135964969.1">
    <property type="nucleotide sequence ID" value="NZ_SRXT01000006.1"/>
</dbReference>
<gene>
    <name evidence="8" type="ORF">E5A73_16705</name>
</gene>
<dbReference type="GO" id="GO:0003824">
    <property type="term" value="F:catalytic activity"/>
    <property type="evidence" value="ECO:0007669"/>
    <property type="project" value="InterPro"/>
</dbReference>
<dbReference type="Proteomes" id="UP000306147">
    <property type="component" value="Unassembled WGS sequence"/>
</dbReference>
<comment type="cofactor">
    <cofactor evidence="1">
        <name>[4Fe-4S] cluster</name>
        <dbReference type="ChEBI" id="CHEBI:49883"/>
    </cofactor>
</comment>
<dbReference type="InterPro" id="IPR058240">
    <property type="entry name" value="rSAM_sf"/>
</dbReference>
<dbReference type="InterPro" id="IPR007197">
    <property type="entry name" value="rSAM"/>
</dbReference>
<dbReference type="PROSITE" id="PS51918">
    <property type="entry name" value="RADICAL_SAM"/>
    <property type="match status" value="1"/>
</dbReference>
<dbReference type="CDD" id="cd01335">
    <property type="entry name" value="Radical_SAM"/>
    <property type="match status" value="1"/>
</dbReference>
<feature type="domain" description="Radical SAM core" evidence="7">
    <location>
        <begin position="121"/>
        <end position="351"/>
    </location>
</feature>
<keyword evidence="6" id="KW-0411">Iron-sulfur</keyword>
<dbReference type="Gene3D" id="3.20.20.70">
    <property type="entry name" value="Aldolase class I"/>
    <property type="match status" value="1"/>
</dbReference>
<keyword evidence="3" id="KW-0949">S-adenosyl-L-methionine</keyword>
<dbReference type="PANTHER" id="PTHR43787">
    <property type="entry name" value="FEMO COFACTOR BIOSYNTHESIS PROTEIN NIFB-RELATED"/>
    <property type="match status" value="1"/>
</dbReference>
<evidence type="ECO:0000256" key="2">
    <source>
        <dbReference type="ARBA" id="ARBA00022485"/>
    </source>
</evidence>